<dbReference type="RefSeq" id="WP_003809238.1">
    <property type="nucleotide sequence ID" value="NC_002927.3"/>
</dbReference>
<proteinExistence type="predicted"/>
<dbReference type="InterPro" id="IPR018740">
    <property type="entry name" value="DUF2282_membr"/>
</dbReference>
<evidence type="ECO:0000313" key="2">
    <source>
        <dbReference type="EMBL" id="CAE31790.1"/>
    </source>
</evidence>
<sequence length="110" mass="11346">MLAVFFTLRSSFMKTSTTAMLTLALSSAAVLAAAPAAHAADMEKCYGVALKGKNDCKAGAGTTCAGTSKVDYQGNAWKQVPKGTCEQTKSPTSPTGFGQLEAFKEVKTGS</sequence>
<organism evidence="2 3">
    <name type="scientific">Bordetella bronchiseptica (strain ATCC BAA-588 / NCTC 13252 / RB50)</name>
    <name type="common">Alcaligenes bronchisepticus</name>
    <dbReference type="NCBI Taxonomy" id="257310"/>
    <lineage>
        <taxon>Bacteria</taxon>
        <taxon>Pseudomonadati</taxon>
        <taxon>Pseudomonadota</taxon>
        <taxon>Betaproteobacteria</taxon>
        <taxon>Burkholderiales</taxon>
        <taxon>Alcaligenaceae</taxon>
        <taxon>Bordetella</taxon>
    </lineage>
</organism>
<protein>
    <submittedName>
        <fullName evidence="2">Exported protein</fullName>
    </submittedName>
</protein>
<dbReference type="HOGENOM" id="CLU_152410_0_0_4"/>
<dbReference type="AlphaFoldDB" id="A0A0H3LKI3"/>
<dbReference type="Pfam" id="PF10048">
    <property type="entry name" value="DUF2282"/>
    <property type="match status" value="1"/>
</dbReference>
<evidence type="ECO:0000313" key="3">
    <source>
        <dbReference type="Proteomes" id="UP000001027"/>
    </source>
</evidence>
<dbReference type="Proteomes" id="UP000001027">
    <property type="component" value="Chromosome"/>
</dbReference>
<reference evidence="2 3" key="1">
    <citation type="journal article" date="2003" name="Nat. Genet.">
        <title>Comparative analysis of the genome sequences of Bordetella pertussis, Bordetella parapertussis and Bordetella bronchiseptica.</title>
        <authorList>
            <person name="Parkhill J."/>
            <person name="Sebaihia M."/>
            <person name="Preston A."/>
            <person name="Murphy L.D."/>
            <person name="Thomson N.R."/>
            <person name="Harris D.E."/>
            <person name="Holden M.T.G."/>
            <person name="Churcher C.M."/>
            <person name="Bentley S.D."/>
            <person name="Mungall K.L."/>
            <person name="Cerdeno-Tarraga A.-M."/>
            <person name="Temple L."/>
            <person name="James K.D."/>
            <person name="Harris B."/>
            <person name="Quail M.A."/>
            <person name="Achtman M."/>
            <person name="Atkin R."/>
            <person name="Baker S."/>
            <person name="Basham D."/>
            <person name="Bason N."/>
            <person name="Cherevach I."/>
            <person name="Chillingworth T."/>
            <person name="Collins M."/>
            <person name="Cronin A."/>
            <person name="Davis P."/>
            <person name="Doggett J."/>
            <person name="Feltwell T."/>
            <person name="Goble A."/>
            <person name="Hamlin N."/>
            <person name="Hauser H."/>
            <person name="Holroyd S."/>
            <person name="Jagels K."/>
            <person name="Leather S."/>
            <person name="Moule S."/>
            <person name="Norberczak H."/>
            <person name="O'Neil S."/>
            <person name="Ormond D."/>
            <person name="Price C."/>
            <person name="Rabbinowitsch E."/>
            <person name="Rutter S."/>
            <person name="Sanders M."/>
            <person name="Saunders D."/>
            <person name="Seeger K."/>
            <person name="Sharp S."/>
            <person name="Simmonds M."/>
            <person name="Skelton J."/>
            <person name="Squares R."/>
            <person name="Squares S."/>
            <person name="Stevens K."/>
            <person name="Unwin L."/>
            <person name="Whitehead S."/>
            <person name="Barrell B.G."/>
            <person name="Maskell D.J."/>
        </authorList>
    </citation>
    <scope>NUCLEOTIDE SEQUENCE [LARGE SCALE GENOMIC DNA]</scope>
    <source>
        <strain evidence="2 3">ATCC BAA-588 / NCTC 13252 / RB50</strain>
    </source>
</reference>
<feature type="chain" id="PRO_5002614875" evidence="1">
    <location>
        <begin position="40"/>
        <end position="110"/>
    </location>
</feature>
<gene>
    <name evidence="2" type="ordered locus">BB1292</name>
</gene>
<feature type="signal peptide" evidence="1">
    <location>
        <begin position="1"/>
        <end position="39"/>
    </location>
</feature>
<dbReference type="eggNOG" id="COG5572">
    <property type="taxonomic scope" value="Bacteria"/>
</dbReference>
<name>A0A0H3LKI3_BORBR</name>
<evidence type="ECO:0000256" key="1">
    <source>
        <dbReference type="SAM" id="SignalP"/>
    </source>
</evidence>
<keyword evidence="1" id="KW-0732">Signal</keyword>
<dbReference type="EMBL" id="BX640440">
    <property type="protein sequence ID" value="CAE31790.1"/>
    <property type="molecule type" value="Genomic_DNA"/>
</dbReference>
<dbReference type="InterPro" id="IPR006311">
    <property type="entry name" value="TAT_signal"/>
</dbReference>
<dbReference type="PROSITE" id="PS51318">
    <property type="entry name" value="TAT"/>
    <property type="match status" value="1"/>
</dbReference>
<accession>A0A0H3LKI3</accession>
<dbReference type="KEGG" id="bbr:BB1292"/>